<keyword evidence="2" id="KW-1185">Reference proteome</keyword>
<name>G7YHD5_CLOSI</name>
<evidence type="ECO:0000313" key="2">
    <source>
        <dbReference type="Proteomes" id="UP000008909"/>
    </source>
</evidence>
<gene>
    <name evidence="1" type="ORF">CLF_107936</name>
</gene>
<dbReference type="EMBL" id="DF143282">
    <property type="protein sequence ID" value="GAA52368.1"/>
    <property type="molecule type" value="Genomic_DNA"/>
</dbReference>
<proteinExistence type="predicted"/>
<reference key="2">
    <citation type="submission" date="2011-10" db="EMBL/GenBank/DDBJ databases">
        <title>The genome and transcriptome sequence of Clonorchis sinensis provide insights into the carcinogenic liver fluke.</title>
        <authorList>
            <person name="Wang X."/>
            <person name="Huang Y."/>
            <person name="Chen W."/>
            <person name="Liu H."/>
            <person name="Guo L."/>
            <person name="Chen Y."/>
            <person name="Luo F."/>
            <person name="Zhou W."/>
            <person name="Sun J."/>
            <person name="Mao Q."/>
            <person name="Liang P."/>
            <person name="Zhou C."/>
            <person name="Tian Y."/>
            <person name="Men J."/>
            <person name="Lv X."/>
            <person name="Huang L."/>
            <person name="Zhou J."/>
            <person name="Hu Y."/>
            <person name="Li R."/>
            <person name="Zhang F."/>
            <person name="Lei H."/>
            <person name="Li X."/>
            <person name="Hu X."/>
            <person name="Liang C."/>
            <person name="Xu J."/>
            <person name="Wu Z."/>
            <person name="Yu X."/>
        </authorList>
    </citation>
    <scope>NUCLEOTIDE SEQUENCE</scope>
    <source>
        <strain>Henan</strain>
    </source>
</reference>
<keyword evidence="1" id="KW-0547">Nucleotide-binding</keyword>
<sequence length="430" mass="49027">MEKAQKAGNARRLFQLIRATGIGKPPVSETIKDRNGVTISNKEERLDRWAEYFEQQLSWQPAGTHRNAPEVREHNQLFVFQDFRTPCDENLVDLEYADDIVSIFEEQEKAQVSLDELTKVIPSFGFLNFIKAYCLSATTSSDYNSSFNYCVLDFKSFHIKQNASISPHSARHPVCNRLAYNRTSSLPLKAYHEAYYSSKFSCLEAISLTAINMMKSSPEMARKSKIPLRCINVPMTAVIDKRDLSPTTQLPRHQSTSTRFPMILPSYHLDYKQWSYLPNCLFLSSHFLLVRSGFRLLALPEVRVLSATTQFYDQLEGVNFNLYHYNNALISTGCHRKRPMSLTDYNSPNYGKGLGSIEKVVHFGAFYVCRHVEFGDQTLPYDAGYHGQYDIRICSVSGYCASLSHAQSILAPPESLQFFVSLRVLNTTYA</sequence>
<accession>G7YHD5</accession>
<organism evidence="1 2">
    <name type="scientific">Clonorchis sinensis</name>
    <name type="common">Chinese liver fluke</name>
    <dbReference type="NCBI Taxonomy" id="79923"/>
    <lineage>
        <taxon>Eukaryota</taxon>
        <taxon>Metazoa</taxon>
        <taxon>Spiralia</taxon>
        <taxon>Lophotrochozoa</taxon>
        <taxon>Platyhelminthes</taxon>
        <taxon>Trematoda</taxon>
        <taxon>Digenea</taxon>
        <taxon>Opisthorchiida</taxon>
        <taxon>Opisthorchiata</taxon>
        <taxon>Opisthorchiidae</taxon>
        <taxon>Clonorchis</taxon>
    </lineage>
</organism>
<evidence type="ECO:0000313" key="1">
    <source>
        <dbReference type="EMBL" id="GAA52368.1"/>
    </source>
</evidence>
<dbReference type="Proteomes" id="UP000008909">
    <property type="component" value="Unassembled WGS sequence"/>
</dbReference>
<dbReference type="AlphaFoldDB" id="G7YHD5"/>
<dbReference type="GO" id="GO:0005524">
    <property type="term" value="F:ATP binding"/>
    <property type="evidence" value="ECO:0007669"/>
    <property type="project" value="UniProtKB-KW"/>
</dbReference>
<protein>
    <submittedName>
        <fullName evidence="1">ATP-binding cassette transporter</fullName>
    </submittedName>
</protein>
<keyword evidence="1" id="KW-0067">ATP-binding</keyword>
<reference evidence="1" key="1">
    <citation type="journal article" date="2011" name="Genome Biol.">
        <title>The draft genome of the carcinogenic human liver fluke Clonorchis sinensis.</title>
        <authorList>
            <person name="Wang X."/>
            <person name="Chen W."/>
            <person name="Huang Y."/>
            <person name="Sun J."/>
            <person name="Men J."/>
            <person name="Liu H."/>
            <person name="Luo F."/>
            <person name="Guo L."/>
            <person name="Lv X."/>
            <person name="Deng C."/>
            <person name="Zhou C."/>
            <person name="Fan Y."/>
            <person name="Li X."/>
            <person name="Huang L."/>
            <person name="Hu Y."/>
            <person name="Liang C."/>
            <person name="Hu X."/>
            <person name="Xu J."/>
            <person name="Yu X."/>
        </authorList>
    </citation>
    <scope>NUCLEOTIDE SEQUENCE [LARGE SCALE GENOMIC DNA]</scope>
    <source>
        <strain evidence="1">Henan</strain>
    </source>
</reference>